<accession>A0ABP9MKN2</accession>
<feature type="region of interest" description="Disordered" evidence="1">
    <location>
        <begin position="64"/>
        <end position="91"/>
    </location>
</feature>
<dbReference type="EMBL" id="BAABKZ010000005">
    <property type="protein sequence ID" value="GAA5097299.1"/>
    <property type="molecule type" value="Genomic_DNA"/>
</dbReference>
<gene>
    <name evidence="2" type="ORF">GCM10025760_31260</name>
</gene>
<comment type="caution">
    <text evidence="2">The sequence shown here is derived from an EMBL/GenBank/DDBJ whole genome shotgun (WGS) entry which is preliminary data.</text>
</comment>
<reference evidence="3" key="1">
    <citation type="journal article" date="2019" name="Int. J. Syst. Evol. Microbiol.">
        <title>The Global Catalogue of Microorganisms (GCM) 10K type strain sequencing project: providing services to taxonomists for standard genome sequencing and annotation.</title>
        <authorList>
            <consortium name="The Broad Institute Genomics Platform"/>
            <consortium name="The Broad Institute Genome Sequencing Center for Infectious Disease"/>
            <person name="Wu L."/>
            <person name="Ma J."/>
        </authorList>
    </citation>
    <scope>NUCLEOTIDE SEQUENCE [LARGE SCALE GENOMIC DNA]</scope>
    <source>
        <strain evidence="3">JCM 18959</strain>
    </source>
</reference>
<dbReference type="Proteomes" id="UP001501407">
    <property type="component" value="Unassembled WGS sequence"/>
</dbReference>
<proteinExistence type="predicted"/>
<evidence type="ECO:0000313" key="2">
    <source>
        <dbReference type="EMBL" id="GAA5097299.1"/>
    </source>
</evidence>
<evidence type="ECO:0000313" key="3">
    <source>
        <dbReference type="Proteomes" id="UP001501407"/>
    </source>
</evidence>
<organism evidence="2 3">
    <name type="scientific">Microbacterium yannicii</name>
    <dbReference type="NCBI Taxonomy" id="671622"/>
    <lineage>
        <taxon>Bacteria</taxon>
        <taxon>Bacillati</taxon>
        <taxon>Actinomycetota</taxon>
        <taxon>Actinomycetes</taxon>
        <taxon>Micrococcales</taxon>
        <taxon>Microbacteriaceae</taxon>
        <taxon>Microbacterium</taxon>
    </lineage>
</organism>
<name>A0ABP9MKN2_9MICO</name>
<protein>
    <submittedName>
        <fullName evidence="2">Uncharacterized protein</fullName>
    </submittedName>
</protein>
<sequence length="102" mass="11130">MSAHAERRIDEDGTLALERGSKQLEAALEHDRGVDVAQVHDRQGLRGRVPWVLIPIRSDLAPGKWRQGGSGWESGLRRQEPQNRPGITSCSSSAYVSSLASA</sequence>
<keyword evidence="3" id="KW-1185">Reference proteome</keyword>
<evidence type="ECO:0000256" key="1">
    <source>
        <dbReference type="SAM" id="MobiDB-lite"/>
    </source>
</evidence>